<comment type="subunit">
    <text evidence="9">Component of the Golgi to ER traffic (GET) complex, which is composed of GET1, GET2 and GET3. Within the complex, GET1 and GET2 form a heterotetramer which is stabilized by phosphatidylinositol binding and which binds to the GET3 homodimer.</text>
</comment>
<evidence type="ECO:0000256" key="7">
    <source>
        <dbReference type="ARBA" id="ARBA00023054"/>
    </source>
</evidence>
<dbReference type="GO" id="GO:0000139">
    <property type="term" value="C:Golgi membrane"/>
    <property type="evidence" value="ECO:0007669"/>
    <property type="project" value="UniProtKB-SubCell"/>
</dbReference>
<comment type="function">
    <text evidence="9">Required for the post-translational delivery of tail-anchored (TA) proteins to the endoplasmic reticulum. Together with GET2, acts as a membrane receptor for soluble GET3, which recognizes and selectively binds the transmembrane domain of TA proteins in the cytosol. The GET complex cooperates with the HDEL receptor ERD2 to mediate the ATP-dependent retrieval of resident ER proteins that contain a C-terminal H-D-E-L retention signal from the Golgi to the ER.</text>
</comment>
<reference evidence="11 12" key="1">
    <citation type="submission" date="2020-07" db="EMBL/GenBank/DDBJ databases">
        <title>The yeast mating-type switching endonuclease HO is a domesticated member of an unorthodox homing genetic element family.</title>
        <authorList>
            <person name="Coughlan A.Y."/>
            <person name="Lombardi L."/>
            <person name="Braun-Galleani S."/>
            <person name="Martos A.R."/>
            <person name="Galeote V."/>
            <person name="Bigey F."/>
            <person name="Dequin S."/>
            <person name="Byrne K.P."/>
            <person name="Wolfe K.H."/>
        </authorList>
    </citation>
    <scope>NUCLEOTIDE SEQUENCE [LARGE SCALE GENOMIC DNA]</scope>
    <source>
        <strain evidence="11 12">NRRL Y-6702</strain>
    </source>
</reference>
<accession>A0A7H9B5S9</accession>
<evidence type="ECO:0000256" key="1">
    <source>
        <dbReference type="ARBA" id="ARBA00010799"/>
    </source>
</evidence>
<sequence length="228" mass="26502">MAFYSDNWVVYVALIYLAINKLLQYTISHHKQWKSKLPFPNVRVSRQRFLEKRHEIRKLQIENRLISAQDNYAQWTKNNRKLTKLEKELSSIKEELTKAVAKNDKLLGTLKLVVLTLPFLALKLLKGKHIVYHLPKSDVFPQLMSGVWTKGWLYLGLAPLQMLRGRSMSAVSITEVGVSLGIWLWALQRVVDTIEFLIKQLFLESAVTRPEPKVQEVHEINSDKIELD</sequence>
<dbReference type="Proteomes" id="UP000509704">
    <property type="component" value="Chromosome 5"/>
</dbReference>
<dbReference type="AlphaFoldDB" id="A0A7H9B5S9"/>
<dbReference type="GO" id="GO:0071816">
    <property type="term" value="P:tail-anchored membrane protein insertion into ER membrane"/>
    <property type="evidence" value="ECO:0007669"/>
    <property type="project" value="InterPro"/>
</dbReference>
<proteinExistence type="inferred from homology"/>
<keyword evidence="7" id="KW-0175">Coiled coil</keyword>
<evidence type="ECO:0000256" key="5">
    <source>
        <dbReference type="ARBA" id="ARBA00022892"/>
    </source>
</evidence>
<evidence type="ECO:0000256" key="3">
    <source>
        <dbReference type="ARBA" id="ARBA00022692"/>
    </source>
</evidence>
<evidence type="ECO:0000313" key="11">
    <source>
        <dbReference type="EMBL" id="QLG73319.1"/>
    </source>
</evidence>
<dbReference type="GO" id="GO:0043495">
    <property type="term" value="F:protein-membrane adaptor activity"/>
    <property type="evidence" value="ECO:0007669"/>
    <property type="project" value="TreeGrafter"/>
</dbReference>
<evidence type="ECO:0000256" key="8">
    <source>
        <dbReference type="ARBA" id="ARBA00023136"/>
    </source>
</evidence>
<dbReference type="HAMAP" id="MF_03113">
    <property type="entry name" value="Get1"/>
    <property type="match status" value="1"/>
</dbReference>
<dbReference type="PANTHER" id="PTHR42650:SF1">
    <property type="entry name" value="GUIDED ENTRY OF TAIL-ANCHORED PROTEINS FACTOR 1"/>
    <property type="match status" value="1"/>
</dbReference>
<feature type="topological domain" description="Lumenal" evidence="9">
    <location>
        <begin position="1"/>
        <end position="6"/>
    </location>
</feature>
<evidence type="ECO:0000256" key="9">
    <source>
        <dbReference type="HAMAP-Rule" id="MF_03113"/>
    </source>
</evidence>
<dbReference type="Pfam" id="PF04420">
    <property type="entry name" value="CHD5"/>
    <property type="match status" value="1"/>
</dbReference>
<dbReference type="GO" id="GO:0016192">
    <property type="term" value="P:vesicle-mediated transport"/>
    <property type="evidence" value="ECO:0007669"/>
    <property type="project" value="UniProtKB-KW"/>
</dbReference>
<dbReference type="PANTHER" id="PTHR42650">
    <property type="entry name" value="TAIL-ANCHORED PROTEIN INSERTION RECEPTOR WRB"/>
    <property type="match status" value="1"/>
</dbReference>
<keyword evidence="2 9" id="KW-0813">Transport</keyword>
<evidence type="ECO:0000256" key="6">
    <source>
        <dbReference type="ARBA" id="ARBA00022989"/>
    </source>
</evidence>
<keyword evidence="5 9" id="KW-0931">ER-Golgi transport</keyword>
<keyword evidence="3 9" id="KW-0812">Transmembrane</keyword>
<gene>
    <name evidence="9" type="primary">GET1</name>
    <name evidence="11" type="ORF">HG535_0E04030</name>
</gene>
<organism evidence="11 12">
    <name type="scientific">Zygotorulaspora mrakii</name>
    <name type="common">Zygosaccharomyces mrakii</name>
    <dbReference type="NCBI Taxonomy" id="42260"/>
    <lineage>
        <taxon>Eukaryota</taxon>
        <taxon>Fungi</taxon>
        <taxon>Dikarya</taxon>
        <taxon>Ascomycota</taxon>
        <taxon>Saccharomycotina</taxon>
        <taxon>Saccharomycetes</taxon>
        <taxon>Saccharomycetales</taxon>
        <taxon>Saccharomycetaceae</taxon>
        <taxon>Zygotorulaspora</taxon>
    </lineage>
</organism>
<dbReference type="Gene3D" id="1.10.287.660">
    <property type="entry name" value="Helix hairpin bin"/>
    <property type="match status" value="1"/>
</dbReference>
<comment type="caution">
    <text evidence="9">Lacks conserved residue(s) required for the propagation of feature annotation.</text>
</comment>
<keyword evidence="4 9" id="KW-0256">Endoplasmic reticulum</keyword>
<keyword evidence="8 9" id="KW-0472">Membrane</keyword>
<evidence type="ECO:0000313" key="12">
    <source>
        <dbReference type="Proteomes" id="UP000509704"/>
    </source>
</evidence>
<dbReference type="InterPro" id="IPR027538">
    <property type="entry name" value="Get1_fungi"/>
</dbReference>
<dbReference type="OrthoDB" id="69461at2759"/>
<name>A0A7H9B5S9_ZYGMR</name>
<comment type="subcellular location">
    <subcellularLocation>
        <location evidence="9">Endoplasmic reticulum membrane</location>
        <topology evidence="9">Multi-pass membrane protein</topology>
    </subcellularLocation>
    <subcellularLocation>
        <location evidence="9">Golgi apparatus membrane</location>
        <topology evidence="9">Multi-pass membrane protein</topology>
    </subcellularLocation>
</comment>
<feature type="topological domain" description="Cytoplasmic" evidence="9">
    <location>
        <begin position="195"/>
        <end position="228"/>
    </location>
</feature>
<keyword evidence="12" id="KW-1185">Reference proteome</keyword>
<keyword evidence="9" id="KW-0333">Golgi apparatus</keyword>
<dbReference type="InterPro" id="IPR029012">
    <property type="entry name" value="Helix_hairpin_bin_sf"/>
</dbReference>
<evidence type="ECO:0000256" key="10">
    <source>
        <dbReference type="SAM" id="Phobius"/>
    </source>
</evidence>
<comment type="similarity">
    <text evidence="1 9">Belongs to the WRB/GET1 family.</text>
</comment>
<evidence type="ECO:0000256" key="4">
    <source>
        <dbReference type="ARBA" id="ARBA00022824"/>
    </source>
</evidence>
<dbReference type="GO" id="GO:0005789">
    <property type="term" value="C:endoplasmic reticulum membrane"/>
    <property type="evidence" value="ECO:0007669"/>
    <property type="project" value="UniProtKB-SubCell"/>
</dbReference>
<keyword evidence="6 9" id="KW-1133">Transmembrane helix</keyword>
<protein>
    <recommendedName>
        <fullName evidence="9">Golgi to ER traffic protein 1</fullName>
    </recommendedName>
    <alternativeName>
        <fullName evidence="9">Guided entry of tail-anchored proteins 1</fullName>
    </alternativeName>
</protein>
<dbReference type="InterPro" id="IPR028945">
    <property type="entry name" value="Get1"/>
</dbReference>
<feature type="transmembrane region" description="Helical" evidence="10">
    <location>
        <begin position="6"/>
        <end position="27"/>
    </location>
</feature>
<dbReference type="EMBL" id="CP058608">
    <property type="protein sequence ID" value="QLG73319.1"/>
    <property type="molecule type" value="Genomic_DNA"/>
</dbReference>
<evidence type="ECO:0000256" key="2">
    <source>
        <dbReference type="ARBA" id="ARBA00022448"/>
    </source>
</evidence>
<dbReference type="GO" id="GO:0043529">
    <property type="term" value="C:GET complex"/>
    <property type="evidence" value="ECO:0007669"/>
    <property type="project" value="UniProtKB-UniRule"/>
</dbReference>